<dbReference type="Proteomes" id="UP000680750">
    <property type="component" value="Chromosome"/>
</dbReference>
<feature type="compositionally biased region" description="Pro residues" evidence="2">
    <location>
        <begin position="1"/>
        <end position="12"/>
    </location>
</feature>
<evidence type="ECO:0008006" key="5">
    <source>
        <dbReference type="Google" id="ProtNLM"/>
    </source>
</evidence>
<feature type="region of interest" description="Disordered" evidence="2">
    <location>
        <begin position="1"/>
        <end position="29"/>
    </location>
</feature>
<proteinExistence type="predicted"/>
<dbReference type="SUPFAM" id="SSF51730">
    <property type="entry name" value="FAD-linked oxidoreductase"/>
    <property type="match status" value="1"/>
</dbReference>
<dbReference type="Gene3D" id="3.20.20.220">
    <property type="match status" value="1"/>
</dbReference>
<reference evidence="3" key="1">
    <citation type="submission" date="2020-08" db="EMBL/GenBank/DDBJ databases">
        <title>Whole genome shotgun sequence of Actinocatenispora sera NBRC 101916.</title>
        <authorList>
            <person name="Komaki H."/>
            <person name="Tamura T."/>
        </authorList>
    </citation>
    <scope>NUCLEOTIDE SEQUENCE</scope>
    <source>
        <strain evidence="3">NBRC 101916</strain>
    </source>
</reference>
<gene>
    <name evidence="3" type="ORF">Asera_62400</name>
</gene>
<dbReference type="GO" id="GO:0016491">
    <property type="term" value="F:oxidoreductase activity"/>
    <property type="evidence" value="ECO:0007669"/>
    <property type="project" value="UniProtKB-KW"/>
</dbReference>
<evidence type="ECO:0000256" key="1">
    <source>
        <dbReference type="ARBA" id="ARBA00023002"/>
    </source>
</evidence>
<keyword evidence="1" id="KW-0560">Oxidoreductase</keyword>
<dbReference type="RefSeq" id="WP_244844097.1">
    <property type="nucleotide sequence ID" value="NZ_AP023354.1"/>
</dbReference>
<feature type="compositionally biased region" description="Low complexity" evidence="2">
    <location>
        <begin position="19"/>
        <end position="29"/>
    </location>
</feature>
<accession>A0A810LC41</accession>
<keyword evidence="4" id="KW-1185">Reference proteome</keyword>
<name>A0A810LC41_9ACTN</name>
<dbReference type="KEGG" id="aser:Asera_62400"/>
<organism evidence="3 4">
    <name type="scientific">Actinocatenispora sera</name>
    <dbReference type="NCBI Taxonomy" id="390989"/>
    <lineage>
        <taxon>Bacteria</taxon>
        <taxon>Bacillati</taxon>
        <taxon>Actinomycetota</taxon>
        <taxon>Actinomycetes</taxon>
        <taxon>Micromonosporales</taxon>
        <taxon>Micromonosporaceae</taxon>
        <taxon>Actinocatenispora</taxon>
    </lineage>
</organism>
<dbReference type="EMBL" id="AP023354">
    <property type="protein sequence ID" value="BCJ32132.1"/>
    <property type="molecule type" value="Genomic_DNA"/>
</dbReference>
<dbReference type="InterPro" id="IPR029041">
    <property type="entry name" value="FAD-linked_oxidoreductase-like"/>
</dbReference>
<sequence length="339" mass="36866">MTTPSRPVPPAKTAPTGSAATPPDRPTAAPSLAERLAAGTGGILLLGLTPPRRSATAEQAADIADVTLRRLAGLDLDGLILYDIDDESDRNPDERPFPYLPTMDPAVFHAEHLGAWPHPVIIYRCVGKYPAPDLTDWLRSVDPGRVLGVFVGSSSADKPVHTGLAEAHALHDEVRPELELGGVAITERYAQRGDEHLRMLTKQSRGCLFFVSQVVYDVDTTKSLVSDYYYACAERGIAPRPVIFTLSVCGSTKTLAFLQWLGVNVPKWLENSLRHSADPLAESYRRCLATATDLVEFCTELGLPFGFNVESVSIRKAEIDASVALAADIRRLLLPPHRP</sequence>
<evidence type="ECO:0000313" key="4">
    <source>
        <dbReference type="Proteomes" id="UP000680750"/>
    </source>
</evidence>
<dbReference type="AlphaFoldDB" id="A0A810LC41"/>
<evidence type="ECO:0000256" key="2">
    <source>
        <dbReference type="SAM" id="MobiDB-lite"/>
    </source>
</evidence>
<protein>
    <recommendedName>
        <fullName evidence="5">5,10-methylenetetrahydrofolate reductase</fullName>
    </recommendedName>
</protein>
<evidence type="ECO:0000313" key="3">
    <source>
        <dbReference type="EMBL" id="BCJ32132.1"/>
    </source>
</evidence>